<gene>
    <name evidence="2" type="ORF">ABWK59_16885</name>
</gene>
<sequence length="69" mass="7686">MVRTPLESTCVRSAGYDTEARELEIEFTGGAVYRYLAVPAAVYGELLAADSHGRYLNARIKGVFAYRRL</sequence>
<reference evidence="2" key="1">
    <citation type="submission" date="2024-06" db="EMBL/GenBank/DDBJ databases">
        <title>The genome sequences of Kitasatospora sp. strain HUAS MG31.</title>
        <authorList>
            <person name="Mo P."/>
        </authorList>
    </citation>
    <scope>NUCLEOTIDE SEQUENCE</scope>
    <source>
        <strain evidence="2">HUAS MG31</strain>
    </source>
</reference>
<feature type="domain" description="KTSC" evidence="1">
    <location>
        <begin position="7"/>
        <end position="64"/>
    </location>
</feature>
<dbReference type="InterPro" id="IPR025309">
    <property type="entry name" value="KTSC_dom"/>
</dbReference>
<protein>
    <submittedName>
        <fullName evidence="2">KTSC domain-containing protein</fullName>
    </submittedName>
</protein>
<dbReference type="Pfam" id="PF13619">
    <property type="entry name" value="KTSC"/>
    <property type="match status" value="1"/>
</dbReference>
<evidence type="ECO:0000259" key="1">
    <source>
        <dbReference type="Pfam" id="PF13619"/>
    </source>
</evidence>
<dbReference type="AlphaFoldDB" id="A0AAU8JVY5"/>
<evidence type="ECO:0000313" key="2">
    <source>
        <dbReference type="EMBL" id="XCM80477.1"/>
    </source>
</evidence>
<dbReference type="KEGG" id="kcm:ABWK59_16885"/>
<dbReference type="RefSeq" id="WP_354641414.1">
    <property type="nucleotide sequence ID" value="NZ_CP159872.1"/>
</dbReference>
<name>A0AAU8JVY5_9ACTN</name>
<accession>A0AAU8JVY5</accession>
<dbReference type="EMBL" id="CP159872">
    <property type="protein sequence ID" value="XCM80477.1"/>
    <property type="molecule type" value="Genomic_DNA"/>
</dbReference>
<organism evidence="2">
    <name type="scientific">Kitasatospora camelliae</name>
    <dbReference type="NCBI Taxonomy" id="3156397"/>
    <lineage>
        <taxon>Bacteria</taxon>
        <taxon>Bacillati</taxon>
        <taxon>Actinomycetota</taxon>
        <taxon>Actinomycetes</taxon>
        <taxon>Kitasatosporales</taxon>
        <taxon>Streptomycetaceae</taxon>
        <taxon>Kitasatospora</taxon>
    </lineage>
</organism>
<proteinExistence type="predicted"/>